<evidence type="ECO:0000256" key="1">
    <source>
        <dbReference type="SAM" id="MobiDB-lite"/>
    </source>
</evidence>
<evidence type="ECO:0000256" key="2">
    <source>
        <dbReference type="SAM" id="SignalP"/>
    </source>
</evidence>
<gene>
    <name evidence="3" type="ORF">CSOL1703_00001555</name>
</gene>
<keyword evidence="2" id="KW-0732">Signal</keyword>
<feature type="region of interest" description="Disordered" evidence="1">
    <location>
        <begin position="107"/>
        <end position="145"/>
    </location>
</feature>
<keyword evidence="4" id="KW-1185">Reference proteome</keyword>
<dbReference type="Proteomes" id="UP000775872">
    <property type="component" value="Unassembled WGS sequence"/>
</dbReference>
<feature type="signal peptide" evidence="2">
    <location>
        <begin position="1"/>
        <end position="16"/>
    </location>
</feature>
<evidence type="ECO:0008006" key="5">
    <source>
        <dbReference type="Google" id="ProtNLM"/>
    </source>
</evidence>
<protein>
    <recommendedName>
        <fullName evidence="5">Extracellular matrix protein</fullName>
    </recommendedName>
</protein>
<dbReference type="PANTHER" id="PTHR40633:SF1">
    <property type="entry name" value="GPI ANCHORED SERINE-THREONINE RICH PROTEIN (AFU_ORTHOLOGUE AFUA_1G03630)"/>
    <property type="match status" value="1"/>
</dbReference>
<dbReference type="EMBL" id="CABFOC020000035">
    <property type="protein sequence ID" value="CAH0049597.1"/>
    <property type="molecule type" value="Genomic_DNA"/>
</dbReference>
<feature type="region of interest" description="Disordered" evidence="1">
    <location>
        <begin position="173"/>
        <end position="208"/>
    </location>
</feature>
<dbReference type="InterPro" id="IPR052982">
    <property type="entry name" value="SRP1/TIP1-like"/>
</dbReference>
<dbReference type="PANTHER" id="PTHR40633">
    <property type="entry name" value="MATRIX PROTEIN, PUTATIVE (AFU_ORTHOLOGUE AFUA_8G05410)-RELATED"/>
    <property type="match status" value="1"/>
</dbReference>
<evidence type="ECO:0000313" key="3">
    <source>
        <dbReference type="EMBL" id="CAH0049597.1"/>
    </source>
</evidence>
<sequence length="232" mass="22158">MKYSAAVLAFAAAVAAQPAFLNTQFNVVTGQPFTLQYTGCEAGCTILLKSGPSGNLNTVQTLTTSATGSSTTVTVSNVPAGTYAFEIIDSTGANNYSEQFQAGSGTATTSASASSSSAPASTSSAPVTTTSVVSSSSSSSSASASSTSVVSSTSASSSSSSSSTSASSSATTLSTVTSSAVTTPSSSSTTRAASTSASATAAPSTVPDNGAGSLTSSLSLVLGAAAALVLVY</sequence>
<reference evidence="4" key="1">
    <citation type="submission" date="2019-06" db="EMBL/GenBank/DDBJ databases">
        <authorList>
            <person name="Broberg M."/>
        </authorList>
    </citation>
    <scope>NUCLEOTIDE SEQUENCE [LARGE SCALE GENOMIC DNA]</scope>
</reference>
<feature type="chain" id="PRO_5040265090" description="Extracellular matrix protein" evidence="2">
    <location>
        <begin position="17"/>
        <end position="232"/>
    </location>
</feature>
<accession>A0A9P0EHK4</accession>
<evidence type="ECO:0000313" key="4">
    <source>
        <dbReference type="Proteomes" id="UP000775872"/>
    </source>
</evidence>
<proteinExistence type="predicted"/>
<name>A0A9P0EHK4_9HYPO</name>
<dbReference type="AlphaFoldDB" id="A0A9P0EHK4"/>
<dbReference type="OrthoDB" id="5589325at2759"/>
<organism evidence="3 4">
    <name type="scientific">Clonostachys solani</name>
    <dbReference type="NCBI Taxonomy" id="160281"/>
    <lineage>
        <taxon>Eukaryota</taxon>
        <taxon>Fungi</taxon>
        <taxon>Dikarya</taxon>
        <taxon>Ascomycota</taxon>
        <taxon>Pezizomycotina</taxon>
        <taxon>Sordariomycetes</taxon>
        <taxon>Hypocreomycetidae</taxon>
        <taxon>Hypocreales</taxon>
        <taxon>Bionectriaceae</taxon>
        <taxon>Clonostachys</taxon>
    </lineage>
</organism>
<comment type="caution">
    <text evidence="3">The sequence shown here is derived from an EMBL/GenBank/DDBJ whole genome shotgun (WGS) entry which is preliminary data.</text>
</comment>
<reference evidence="3 4" key="2">
    <citation type="submission" date="2021-10" db="EMBL/GenBank/DDBJ databases">
        <authorList>
            <person name="Piombo E."/>
        </authorList>
    </citation>
    <scope>NUCLEOTIDE SEQUENCE [LARGE SCALE GENOMIC DNA]</scope>
</reference>